<dbReference type="GO" id="GO:0007165">
    <property type="term" value="P:signal transduction"/>
    <property type="evidence" value="ECO:0007669"/>
    <property type="project" value="InterPro"/>
</dbReference>
<organism evidence="7 8">
    <name type="scientific">Antarcticibacterium flavum</name>
    <dbReference type="NCBI Taxonomy" id="2058175"/>
    <lineage>
        <taxon>Bacteria</taxon>
        <taxon>Pseudomonadati</taxon>
        <taxon>Bacteroidota</taxon>
        <taxon>Flavobacteriia</taxon>
        <taxon>Flavobacteriales</taxon>
        <taxon>Flavobacteriaceae</taxon>
        <taxon>Antarcticibacterium</taxon>
    </lineage>
</organism>
<reference evidence="7 8" key="1">
    <citation type="submission" date="2019-06" db="EMBL/GenBank/DDBJ databases">
        <title>Complete genome sequence of Antarcticibacterium flavum KCTC 52984T from an Antarctic marine sediment.</title>
        <authorList>
            <person name="Lee Y.M."/>
            <person name="Shin S.C."/>
        </authorList>
    </citation>
    <scope>NUCLEOTIDE SEQUENCE [LARGE SCALE GENOMIC DNA]</scope>
    <source>
        <strain evidence="7 8">KCTC 52984</strain>
    </source>
</reference>
<keyword evidence="2" id="KW-0238">DNA-binding</keyword>
<evidence type="ECO:0000313" key="8">
    <source>
        <dbReference type="Proteomes" id="UP000309016"/>
    </source>
</evidence>
<dbReference type="Gene3D" id="3.30.450.20">
    <property type="entry name" value="PAS domain"/>
    <property type="match status" value="1"/>
</dbReference>
<dbReference type="InterPro" id="IPR018060">
    <property type="entry name" value="HTH_AraC"/>
</dbReference>
<dbReference type="PROSITE" id="PS01124">
    <property type="entry name" value="HTH_ARAC_FAMILY_2"/>
    <property type="match status" value="1"/>
</dbReference>
<dbReference type="InterPro" id="IPR009057">
    <property type="entry name" value="Homeodomain-like_sf"/>
</dbReference>
<dbReference type="EMBL" id="CP040812">
    <property type="protein sequence ID" value="QCY69036.1"/>
    <property type="molecule type" value="Genomic_DNA"/>
</dbReference>
<dbReference type="InterPro" id="IPR018062">
    <property type="entry name" value="HTH_AraC-typ_CS"/>
</dbReference>
<dbReference type="PANTHER" id="PTHR47893">
    <property type="entry name" value="REGULATORY PROTEIN PCHR"/>
    <property type="match status" value="1"/>
</dbReference>
<dbReference type="Proteomes" id="UP000309016">
    <property type="component" value="Chromosome"/>
</dbReference>
<dbReference type="PROSITE" id="PS50885">
    <property type="entry name" value="HAMP"/>
    <property type="match status" value="1"/>
</dbReference>
<keyword evidence="3" id="KW-0804">Transcription</keyword>
<dbReference type="InterPro" id="IPR000014">
    <property type="entry name" value="PAS"/>
</dbReference>
<gene>
    <name evidence="7" type="ORF">FHG64_06240</name>
</gene>
<feature type="domain" description="HAMP" evidence="6">
    <location>
        <begin position="19"/>
        <end position="57"/>
    </location>
</feature>
<dbReference type="Gene3D" id="1.10.10.60">
    <property type="entry name" value="Homeodomain-like"/>
    <property type="match status" value="2"/>
</dbReference>
<dbReference type="OrthoDB" id="1451418at2"/>
<dbReference type="GO" id="GO:0003700">
    <property type="term" value="F:DNA-binding transcription factor activity"/>
    <property type="evidence" value="ECO:0007669"/>
    <property type="project" value="InterPro"/>
</dbReference>
<evidence type="ECO:0000259" key="4">
    <source>
        <dbReference type="PROSITE" id="PS01124"/>
    </source>
</evidence>
<dbReference type="Pfam" id="PF12833">
    <property type="entry name" value="HTH_18"/>
    <property type="match status" value="1"/>
</dbReference>
<dbReference type="GO" id="GO:0043565">
    <property type="term" value="F:sequence-specific DNA binding"/>
    <property type="evidence" value="ECO:0007669"/>
    <property type="project" value="InterPro"/>
</dbReference>
<dbReference type="SUPFAM" id="SSF55785">
    <property type="entry name" value="PYP-like sensor domain (PAS domain)"/>
    <property type="match status" value="1"/>
</dbReference>
<dbReference type="KEGG" id="afla:FHG64_06240"/>
<evidence type="ECO:0000259" key="5">
    <source>
        <dbReference type="PROSITE" id="PS50112"/>
    </source>
</evidence>
<evidence type="ECO:0000256" key="2">
    <source>
        <dbReference type="ARBA" id="ARBA00023125"/>
    </source>
</evidence>
<dbReference type="RefSeq" id="WP_139065618.1">
    <property type="nucleotide sequence ID" value="NZ_CP040812.1"/>
</dbReference>
<evidence type="ECO:0000259" key="6">
    <source>
        <dbReference type="PROSITE" id="PS50885"/>
    </source>
</evidence>
<dbReference type="InterPro" id="IPR035965">
    <property type="entry name" value="PAS-like_dom_sf"/>
</dbReference>
<accession>A0A5B7X0K1</accession>
<evidence type="ECO:0000256" key="1">
    <source>
        <dbReference type="ARBA" id="ARBA00023015"/>
    </source>
</evidence>
<proteinExistence type="predicted"/>
<evidence type="ECO:0000313" key="7">
    <source>
        <dbReference type="EMBL" id="QCY69036.1"/>
    </source>
</evidence>
<sequence length="310" mass="36182">MEREFNLKNMREIFRMIVEVAKGNFAYKIPRSNYRDLIEALSQRLNMMAEDLRENLNHLSYVNPHRNYQHIHNMCFLLDDAQNITGCSPNALKLLNREQEEIIGKAFDTILSRESMPVYNEIRQAINKNELSNSSFQLEYVTGDNLLVPAKCFVLRMVDEQGPTGEYTVSFFTTIVQKSDDTAIHQNGNSKKKMSNWDIKAIQSIHDYISHNFTNPLLSNKELAHMFDINEHKLTYGFKTLFGFTPFKYFTELRLQESKTLIRNTNNSLEDISESIGYTSYPHFSKAFKRRFGYSPIVLKRNPDHHGDDK</sequence>
<name>A0A5B7X0K1_9FLAO</name>
<dbReference type="SUPFAM" id="SSF158472">
    <property type="entry name" value="HAMP domain-like"/>
    <property type="match status" value="1"/>
</dbReference>
<dbReference type="InterPro" id="IPR053142">
    <property type="entry name" value="PchR_regulatory_protein"/>
</dbReference>
<dbReference type="PROSITE" id="PS50112">
    <property type="entry name" value="PAS"/>
    <property type="match status" value="1"/>
</dbReference>
<dbReference type="AlphaFoldDB" id="A0A5B7X0K1"/>
<dbReference type="CDD" id="cd00130">
    <property type="entry name" value="PAS"/>
    <property type="match status" value="1"/>
</dbReference>
<dbReference type="SMART" id="SM00342">
    <property type="entry name" value="HTH_ARAC"/>
    <property type="match status" value="1"/>
</dbReference>
<dbReference type="PROSITE" id="PS00041">
    <property type="entry name" value="HTH_ARAC_FAMILY_1"/>
    <property type="match status" value="1"/>
</dbReference>
<protein>
    <submittedName>
        <fullName evidence="7">Helix-turn-helix domain-containing protein</fullName>
    </submittedName>
</protein>
<feature type="domain" description="PAS" evidence="5">
    <location>
        <begin position="76"/>
        <end position="129"/>
    </location>
</feature>
<dbReference type="SMART" id="SM00091">
    <property type="entry name" value="PAS"/>
    <property type="match status" value="1"/>
</dbReference>
<keyword evidence="8" id="KW-1185">Reference proteome</keyword>
<dbReference type="SUPFAM" id="SSF46689">
    <property type="entry name" value="Homeodomain-like"/>
    <property type="match status" value="1"/>
</dbReference>
<dbReference type="InterPro" id="IPR003660">
    <property type="entry name" value="HAMP_dom"/>
</dbReference>
<dbReference type="PANTHER" id="PTHR47893:SF1">
    <property type="entry name" value="REGULATORY PROTEIN PCHR"/>
    <property type="match status" value="1"/>
</dbReference>
<dbReference type="GO" id="GO:0016020">
    <property type="term" value="C:membrane"/>
    <property type="evidence" value="ECO:0007669"/>
    <property type="project" value="InterPro"/>
</dbReference>
<dbReference type="Pfam" id="PF13426">
    <property type="entry name" value="PAS_9"/>
    <property type="match status" value="1"/>
</dbReference>
<keyword evidence="1" id="KW-0805">Transcription regulation</keyword>
<evidence type="ECO:0000256" key="3">
    <source>
        <dbReference type="ARBA" id="ARBA00023163"/>
    </source>
</evidence>
<feature type="domain" description="HTH araC/xylS-type" evidence="4">
    <location>
        <begin position="203"/>
        <end position="302"/>
    </location>
</feature>